<dbReference type="PANTHER" id="PTHR43736">
    <property type="entry name" value="ADP-RIBOSE PYROPHOSPHATASE"/>
    <property type="match status" value="1"/>
</dbReference>
<keyword evidence="2 3" id="KW-0378">Hydrolase</keyword>
<reference evidence="5 6" key="1">
    <citation type="submission" date="2019-03" db="EMBL/GenBank/DDBJ databases">
        <title>Genomic Encyclopedia of Archaeal and Bacterial Type Strains, Phase II (KMG-II): from individual species to whole genera.</title>
        <authorList>
            <person name="Goeker M."/>
        </authorList>
    </citation>
    <scope>NUCLEOTIDE SEQUENCE [LARGE SCALE GENOMIC DNA]</scope>
    <source>
        <strain evidence="5 6">DSM 45499</strain>
    </source>
</reference>
<dbReference type="Pfam" id="PF00293">
    <property type="entry name" value="NUDIX"/>
    <property type="match status" value="1"/>
</dbReference>
<evidence type="ECO:0000256" key="1">
    <source>
        <dbReference type="ARBA" id="ARBA00005582"/>
    </source>
</evidence>
<protein>
    <submittedName>
        <fullName evidence="5">8-oxo-dGTP diphosphatase</fullName>
    </submittedName>
</protein>
<dbReference type="PROSITE" id="PS00893">
    <property type="entry name" value="NUDIX_BOX"/>
    <property type="match status" value="1"/>
</dbReference>
<sequence>MGELHLVYCRVVRAGAVLYVRRAPGALLGGRWELPGGTVEPGESHEEAAAREVAEETGLVVRVINERARHNWLDVTGRDRRVHARIFDVREESTREVVLNQGEHDRFLWTADPASLDLAAYFRS</sequence>
<evidence type="ECO:0000313" key="5">
    <source>
        <dbReference type="EMBL" id="TDV53563.1"/>
    </source>
</evidence>
<dbReference type="PRINTS" id="PR00502">
    <property type="entry name" value="NUDIXFAMILY"/>
</dbReference>
<evidence type="ECO:0000256" key="3">
    <source>
        <dbReference type="RuleBase" id="RU003476"/>
    </source>
</evidence>
<comment type="caution">
    <text evidence="5">The sequence shown here is derived from an EMBL/GenBank/DDBJ whole genome shotgun (WGS) entry which is preliminary data.</text>
</comment>
<dbReference type="EMBL" id="SOCP01000004">
    <property type="protein sequence ID" value="TDV53563.1"/>
    <property type="molecule type" value="Genomic_DNA"/>
</dbReference>
<evidence type="ECO:0000259" key="4">
    <source>
        <dbReference type="PROSITE" id="PS51462"/>
    </source>
</evidence>
<dbReference type="PANTHER" id="PTHR43736:SF1">
    <property type="entry name" value="DIHYDRONEOPTERIN TRIPHOSPHATE DIPHOSPHATASE"/>
    <property type="match status" value="1"/>
</dbReference>
<feature type="domain" description="Nudix hydrolase" evidence="4">
    <location>
        <begin position="2"/>
        <end position="124"/>
    </location>
</feature>
<dbReference type="InterPro" id="IPR000086">
    <property type="entry name" value="NUDIX_hydrolase_dom"/>
</dbReference>
<dbReference type="OrthoDB" id="9804442at2"/>
<dbReference type="RefSeq" id="WP_133902617.1">
    <property type="nucleotide sequence ID" value="NZ_SOCP01000004.1"/>
</dbReference>
<dbReference type="GO" id="GO:0016787">
    <property type="term" value="F:hydrolase activity"/>
    <property type="evidence" value="ECO:0007669"/>
    <property type="project" value="UniProtKB-KW"/>
</dbReference>
<dbReference type="Proteomes" id="UP000294927">
    <property type="component" value="Unassembled WGS sequence"/>
</dbReference>
<accession>A0A4R7VUC8</accession>
<dbReference type="InterPro" id="IPR020476">
    <property type="entry name" value="Nudix_hydrolase"/>
</dbReference>
<dbReference type="AlphaFoldDB" id="A0A4R7VUC8"/>
<dbReference type="Gene3D" id="3.90.79.10">
    <property type="entry name" value="Nucleoside Triphosphate Pyrophosphohydrolase"/>
    <property type="match status" value="1"/>
</dbReference>
<comment type="similarity">
    <text evidence="1 3">Belongs to the Nudix hydrolase family.</text>
</comment>
<keyword evidence="6" id="KW-1185">Reference proteome</keyword>
<organism evidence="5 6">
    <name type="scientific">Actinophytocola oryzae</name>
    <dbReference type="NCBI Taxonomy" id="502181"/>
    <lineage>
        <taxon>Bacteria</taxon>
        <taxon>Bacillati</taxon>
        <taxon>Actinomycetota</taxon>
        <taxon>Actinomycetes</taxon>
        <taxon>Pseudonocardiales</taxon>
        <taxon>Pseudonocardiaceae</taxon>
    </lineage>
</organism>
<gene>
    <name evidence="5" type="ORF">CLV71_10431</name>
</gene>
<dbReference type="InterPro" id="IPR020084">
    <property type="entry name" value="NUDIX_hydrolase_CS"/>
</dbReference>
<name>A0A4R7VUC8_9PSEU</name>
<dbReference type="InterPro" id="IPR015797">
    <property type="entry name" value="NUDIX_hydrolase-like_dom_sf"/>
</dbReference>
<dbReference type="PROSITE" id="PS51462">
    <property type="entry name" value="NUDIX"/>
    <property type="match status" value="1"/>
</dbReference>
<evidence type="ECO:0000313" key="6">
    <source>
        <dbReference type="Proteomes" id="UP000294927"/>
    </source>
</evidence>
<evidence type="ECO:0000256" key="2">
    <source>
        <dbReference type="ARBA" id="ARBA00022801"/>
    </source>
</evidence>
<dbReference type="SUPFAM" id="SSF55811">
    <property type="entry name" value="Nudix"/>
    <property type="match status" value="1"/>
</dbReference>
<proteinExistence type="inferred from homology"/>